<evidence type="ECO:0000313" key="1">
    <source>
        <dbReference type="EMBL" id="MBO1359956.1"/>
    </source>
</evidence>
<reference evidence="1 2" key="1">
    <citation type="submission" date="2021-03" db="EMBL/GenBank/DDBJ databases">
        <title>The complete genome sequence of Acetobacter sacchari TBRC 11175.</title>
        <authorList>
            <person name="Charoenyingcharoen P."/>
            <person name="Yukphan P."/>
        </authorList>
    </citation>
    <scope>NUCLEOTIDE SEQUENCE [LARGE SCALE GENOMIC DNA]</scope>
    <source>
        <strain evidence="1 2">TBRC 11175</strain>
    </source>
</reference>
<sequence>MTEELIHPKEFYRKLNAAIRSAGGVTAFSRTHGVNTRKIYDAQGGVRYADKVARTLGLKMVMRFPVIADPMTLVASNVVYEKLNGFIRSCKSQRTAAEEFGVSVSHMSNIVNARRGLGPVLARLGFGPSLTRSGLATKEGVAGLNA</sequence>
<comment type="caution">
    <text evidence="1">The sequence shown here is derived from an EMBL/GenBank/DDBJ whole genome shotgun (WGS) entry which is preliminary data.</text>
</comment>
<keyword evidence="2" id="KW-1185">Reference proteome</keyword>
<evidence type="ECO:0000313" key="2">
    <source>
        <dbReference type="Proteomes" id="UP000664771"/>
    </source>
</evidence>
<proteinExistence type="predicted"/>
<accession>A0ABS3LVR3</accession>
<protein>
    <recommendedName>
        <fullName evidence="3">Transcriptional regulator</fullName>
    </recommendedName>
</protein>
<dbReference type="EMBL" id="JAFVMF010000008">
    <property type="protein sequence ID" value="MBO1359956.1"/>
    <property type="molecule type" value="Genomic_DNA"/>
</dbReference>
<name>A0ABS3LVR3_9PROT</name>
<gene>
    <name evidence="1" type="ORF">J2D73_09125</name>
</gene>
<dbReference type="Proteomes" id="UP000664771">
    <property type="component" value="Unassembled WGS sequence"/>
</dbReference>
<dbReference type="RefSeq" id="WP_207881269.1">
    <property type="nucleotide sequence ID" value="NZ_JAFVMF010000008.1"/>
</dbReference>
<evidence type="ECO:0008006" key="3">
    <source>
        <dbReference type="Google" id="ProtNLM"/>
    </source>
</evidence>
<organism evidence="1 2">
    <name type="scientific">Acetobacter sacchari</name>
    <dbReference type="NCBI Taxonomy" id="2661687"/>
    <lineage>
        <taxon>Bacteria</taxon>
        <taxon>Pseudomonadati</taxon>
        <taxon>Pseudomonadota</taxon>
        <taxon>Alphaproteobacteria</taxon>
        <taxon>Acetobacterales</taxon>
        <taxon>Acetobacteraceae</taxon>
        <taxon>Acetobacter</taxon>
    </lineage>
</organism>